<evidence type="ECO:0000256" key="2">
    <source>
        <dbReference type="ARBA" id="ARBA00022771"/>
    </source>
</evidence>
<dbReference type="SMART" id="SM00692">
    <property type="entry name" value="DM3"/>
    <property type="match status" value="1"/>
</dbReference>
<evidence type="ECO:0000313" key="9">
    <source>
        <dbReference type="RefSeq" id="XP_023168309.2"/>
    </source>
</evidence>
<dbReference type="SMART" id="SM00980">
    <property type="entry name" value="THAP"/>
    <property type="match status" value="1"/>
</dbReference>
<dbReference type="InterPro" id="IPR052224">
    <property type="entry name" value="THAP_domain_protein"/>
</dbReference>
<dbReference type="OrthoDB" id="7331812at2759"/>
<sequence>MFCAVQYCANEKRKLRSFSFPKDAKLCEKWIQFCQRPSKINSKLEKICVDHFLSEDFERDLPYELGVYSKPRPLKLKSNAVPSVQNKTDVYFGSAYEQQKPKPVRTKTWKTKNVAQRKQIVDALLEEYNEQMADQGAQLEMHLGAPTNEDDDVAELPAEEVVQVVIDADAYLTALEKENTELRRENFKMKLAIEKLQRQLTMCNGRYSELFDNLSRIFSKAQLQKLQSGKRVVWQQRDLRDSCALYATSPSAYNMLLKKGYPLPSKRTLQHWEATKRFQEADDDIESCSNQLQIEAEHEEAQQVELDQQTYNLIEAIDITQVDPNYIN</sequence>
<keyword evidence="3" id="KW-0862">Zinc</keyword>
<dbReference type="OMA" id="RTLQHWE"/>
<evidence type="ECO:0000259" key="7">
    <source>
        <dbReference type="PROSITE" id="PS50950"/>
    </source>
</evidence>
<dbReference type="GO" id="GO:0003677">
    <property type="term" value="F:DNA binding"/>
    <property type="evidence" value="ECO:0007669"/>
    <property type="project" value="UniProtKB-UniRule"/>
</dbReference>
<protein>
    <submittedName>
        <fullName evidence="9">52 kDa repressor of the inhibitor of the protein kinase-like</fullName>
    </submittedName>
</protein>
<gene>
    <name evidence="9" type="primary">LOC111597703</name>
</gene>
<keyword evidence="6" id="KW-0175">Coiled coil</keyword>
<dbReference type="GeneID" id="111597703"/>
<dbReference type="SUPFAM" id="SSF57716">
    <property type="entry name" value="Glucocorticoid receptor-like (DNA-binding domain)"/>
    <property type="match status" value="1"/>
</dbReference>
<dbReference type="InterPro" id="IPR006612">
    <property type="entry name" value="THAP_Znf"/>
</dbReference>
<keyword evidence="8" id="KW-1185">Reference proteome</keyword>
<organism evidence="8 9">
    <name type="scientific">Drosophila hydei</name>
    <name type="common">Fruit fly</name>
    <dbReference type="NCBI Taxonomy" id="7224"/>
    <lineage>
        <taxon>Eukaryota</taxon>
        <taxon>Metazoa</taxon>
        <taxon>Ecdysozoa</taxon>
        <taxon>Arthropoda</taxon>
        <taxon>Hexapoda</taxon>
        <taxon>Insecta</taxon>
        <taxon>Pterygota</taxon>
        <taxon>Neoptera</taxon>
        <taxon>Endopterygota</taxon>
        <taxon>Diptera</taxon>
        <taxon>Brachycera</taxon>
        <taxon>Muscomorpha</taxon>
        <taxon>Ephydroidea</taxon>
        <taxon>Drosophilidae</taxon>
        <taxon>Drosophila</taxon>
    </lineage>
</organism>
<dbReference type="AlphaFoldDB" id="A0A6J1LT39"/>
<dbReference type="RefSeq" id="XP_023168309.2">
    <property type="nucleotide sequence ID" value="XM_023312541.2"/>
</dbReference>
<evidence type="ECO:0000256" key="6">
    <source>
        <dbReference type="SAM" id="Coils"/>
    </source>
</evidence>
<feature type="domain" description="THAP-type" evidence="7">
    <location>
        <begin position="1"/>
        <end position="85"/>
    </location>
</feature>
<keyword evidence="4 5" id="KW-0238">DNA-binding</keyword>
<name>A0A6J1LT39_DROHY</name>
<evidence type="ECO:0000256" key="3">
    <source>
        <dbReference type="ARBA" id="ARBA00022833"/>
    </source>
</evidence>
<reference evidence="9" key="1">
    <citation type="submission" date="2025-08" db="UniProtKB">
        <authorList>
            <consortium name="RefSeq"/>
        </authorList>
    </citation>
    <scope>IDENTIFICATION</scope>
    <source>
        <strain evidence="9">15085-1641.00</strain>
        <tissue evidence="9">Whole body</tissue>
    </source>
</reference>
<dbReference type="KEGG" id="dhe:111597703"/>
<evidence type="ECO:0000313" key="8">
    <source>
        <dbReference type="Proteomes" id="UP000504633"/>
    </source>
</evidence>
<keyword evidence="1" id="KW-0479">Metal-binding</keyword>
<proteinExistence type="predicted"/>
<dbReference type="PROSITE" id="PS50950">
    <property type="entry name" value="ZF_THAP"/>
    <property type="match status" value="1"/>
</dbReference>
<feature type="coiled-coil region" evidence="6">
    <location>
        <begin position="172"/>
        <end position="199"/>
    </location>
</feature>
<evidence type="ECO:0000256" key="4">
    <source>
        <dbReference type="ARBA" id="ARBA00023125"/>
    </source>
</evidence>
<accession>A0A6J1LT39</accession>
<keyword evidence="2 5" id="KW-0863">Zinc-finger</keyword>
<evidence type="ECO:0000256" key="1">
    <source>
        <dbReference type="ARBA" id="ARBA00022723"/>
    </source>
</evidence>
<dbReference type="Pfam" id="PF05485">
    <property type="entry name" value="THAP"/>
    <property type="match status" value="1"/>
</dbReference>
<dbReference type="Proteomes" id="UP000504633">
    <property type="component" value="Unplaced"/>
</dbReference>
<dbReference type="PANTHER" id="PTHR46927">
    <property type="entry name" value="AGAP005574-PA"/>
    <property type="match status" value="1"/>
</dbReference>
<evidence type="ECO:0000256" key="5">
    <source>
        <dbReference type="PROSITE-ProRule" id="PRU00309"/>
    </source>
</evidence>
<dbReference type="GO" id="GO:0008270">
    <property type="term" value="F:zinc ion binding"/>
    <property type="evidence" value="ECO:0007669"/>
    <property type="project" value="UniProtKB-KW"/>
</dbReference>
<dbReference type="PANTHER" id="PTHR46927:SF3">
    <property type="entry name" value="THAP-TYPE DOMAIN-CONTAINING PROTEIN"/>
    <property type="match status" value="1"/>
</dbReference>